<evidence type="ECO:0000256" key="1">
    <source>
        <dbReference type="SAM" id="MobiDB-lite"/>
    </source>
</evidence>
<protein>
    <submittedName>
        <fullName evidence="2">Uncharacterized protein</fullName>
    </submittedName>
</protein>
<feature type="compositionally biased region" description="Basic and acidic residues" evidence="1">
    <location>
        <begin position="66"/>
        <end position="81"/>
    </location>
</feature>
<name>A0AA88SXS8_CHASR</name>
<reference evidence="2" key="1">
    <citation type="submission" date="2023-07" db="EMBL/GenBank/DDBJ databases">
        <title>Chromosome-level Genome Assembly of Striped Snakehead (Channa striata).</title>
        <authorList>
            <person name="Liu H."/>
        </authorList>
    </citation>
    <scope>NUCLEOTIDE SEQUENCE</scope>
    <source>
        <strain evidence="2">Gz</strain>
        <tissue evidence="2">Muscle</tissue>
    </source>
</reference>
<dbReference type="AlphaFoldDB" id="A0AA88SXS8"/>
<accession>A0AA88SXS8</accession>
<comment type="caution">
    <text evidence="2">The sequence shown here is derived from an EMBL/GenBank/DDBJ whole genome shotgun (WGS) entry which is preliminary data.</text>
</comment>
<feature type="region of interest" description="Disordered" evidence="1">
    <location>
        <begin position="46"/>
        <end position="85"/>
    </location>
</feature>
<dbReference type="Proteomes" id="UP001187415">
    <property type="component" value="Unassembled WGS sequence"/>
</dbReference>
<evidence type="ECO:0000313" key="2">
    <source>
        <dbReference type="EMBL" id="KAK2846792.1"/>
    </source>
</evidence>
<dbReference type="EMBL" id="JAUPFM010000007">
    <property type="protein sequence ID" value="KAK2846792.1"/>
    <property type="molecule type" value="Genomic_DNA"/>
</dbReference>
<organism evidence="2 3">
    <name type="scientific">Channa striata</name>
    <name type="common">Snakehead murrel</name>
    <name type="synonym">Ophicephalus striatus</name>
    <dbReference type="NCBI Taxonomy" id="64152"/>
    <lineage>
        <taxon>Eukaryota</taxon>
        <taxon>Metazoa</taxon>
        <taxon>Chordata</taxon>
        <taxon>Craniata</taxon>
        <taxon>Vertebrata</taxon>
        <taxon>Euteleostomi</taxon>
        <taxon>Actinopterygii</taxon>
        <taxon>Neopterygii</taxon>
        <taxon>Teleostei</taxon>
        <taxon>Neoteleostei</taxon>
        <taxon>Acanthomorphata</taxon>
        <taxon>Anabantaria</taxon>
        <taxon>Anabantiformes</taxon>
        <taxon>Channoidei</taxon>
        <taxon>Channidae</taxon>
        <taxon>Channa</taxon>
    </lineage>
</organism>
<keyword evidence="3" id="KW-1185">Reference proteome</keyword>
<evidence type="ECO:0000313" key="3">
    <source>
        <dbReference type="Proteomes" id="UP001187415"/>
    </source>
</evidence>
<sequence length="104" mass="11627">MCRTIAWKWINTSLTTEQMAFPSLKEPVEKLAATLASKRCAPSCNLRHHNPTLREKKDPLLLGGKGSKEQHEGGAEHRGAEKSLQMTSLVEPTCFFRLRPGDII</sequence>
<proteinExistence type="predicted"/>
<gene>
    <name evidence="2" type="ORF">Q5P01_009791</name>
</gene>